<feature type="transmembrane region" description="Helical" evidence="2">
    <location>
        <begin position="51"/>
        <end position="71"/>
    </location>
</feature>
<proteinExistence type="predicted"/>
<dbReference type="AlphaFoldDB" id="A0A6J4NG65"/>
<organism evidence="3">
    <name type="scientific">uncultured Pseudonocardia sp</name>
    <dbReference type="NCBI Taxonomy" id="211455"/>
    <lineage>
        <taxon>Bacteria</taxon>
        <taxon>Bacillati</taxon>
        <taxon>Actinomycetota</taxon>
        <taxon>Actinomycetes</taxon>
        <taxon>Pseudonocardiales</taxon>
        <taxon>Pseudonocardiaceae</taxon>
        <taxon>Pseudonocardia</taxon>
        <taxon>environmental samples</taxon>
    </lineage>
</organism>
<sequence>MEVADAHPVATVIALLLLGAASAVGAALLLSRANRGERLPLLSARGVRMPLPVYLCHVAALAALFPAAAITSDGGPLVGRPSMVVVLLLLGIQVLGRVAHNRRLQDDHSGGRLTDAVPPPTAGRG</sequence>
<gene>
    <name evidence="3" type="ORF">AVDCRST_MAG66-637</name>
</gene>
<protein>
    <submittedName>
        <fullName evidence="3">Uncharacterized protein</fullName>
    </submittedName>
</protein>
<accession>A0A6J4NG65</accession>
<feature type="transmembrane region" description="Helical" evidence="2">
    <location>
        <begin position="77"/>
        <end position="95"/>
    </location>
</feature>
<reference evidence="3" key="1">
    <citation type="submission" date="2020-02" db="EMBL/GenBank/DDBJ databases">
        <authorList>
            <person name="Meier V. D."/>
        </authorList>
    </citation>
    <scope>NUCLEOTIDE SEQUENCE</scope>
    <source>
        <strain evidence="3">AVDCRST_MAG66</strain>
    </source>
</reference>
<evidence type="ECO:0000256" key="2">
    <source>
        <dbReference type="SAM" id="Phobius"/>
    </source>
</evidence>
<evidence type="ECO:0000256" key="1">
    <source>
        <dbReference type="SAM" id="MobiDB-lite"/>
    </source>
</evidence>
<evidence type="ECO:0000313" key="3">
    <source>
        <dbReference type="EMBL" id="CAA9386420.1"/>
    </source>
</evidence>
<feature type="transmembrane region" description="Helical" evidence="2">
    <location>
        <begin position="6"/>
        <end position="30"/>
    </location>
</feature>
<keyword evidence="2" id="KW-1133">Transmembrane helix</keyword>
<keyword evidence="2" id="KW-0812">Transmembrane</keyword>
<feature type="region of interest" description="Disordered" evidence="1">
    <location>
        <begin position="106"/>
        <end position="125"/>
    </location>
</feature>
<keyword evidence="2" id="KW-0472">Membrane</keyword>
<dbReference type="EMBL" id="CADCUS010000090">
    <property type="protein sequence ID" value="CAA9386420.1"/>
    <property type="molecule type" value="Genomic_DNA"/>
</dbReference>
<name>A0A6J4NG65_9PSEU</name>